<dbReference type="AlphaFoldDB" id="A0A7J8KAC5"/>
<accession>A0A7J8KAC5</accession>
<keyword evidence="3" id="KW-1185">Reference proteome</keyword>
<proteinExistence type="predicted"/>
<name>A0A7J8KAC5_ROUAE</name>
<evidence type="ECO:0000256" key="1">
    <source>
        <dbReference type="SAM" id="MobiDB-lite"/>
    </source>
</evidence>
<comment type="caution">
    <text evidence="2">The sequence shown here is derived from an EMBL/GenBank/DDBJ whole genome shotgun (WGS) entry which is preliminary data.</text>
</comment>
<dbReference type="Proteomes" id="UP000593571">
    <property type="component" value="Unassembled WGS sequence"/>
</dbReference>
<organism evidence="2 3">
    <name type="scientific">Rousettus aegyptiacus</name>
    <name type="common">Egyptian fruit bat</name>
    <name type="synonym">Pteropus aegyptiacus</name>
    <dbReference type="NCBI Taxonomy" id="9407"/>
    <lineage>
        <taxon>Eukaryota</taxon>
        <taxon>Metazoa</taxon>
        <taxon>Chordata</taxon>
        <taxon>Craniata</taxon>
        <taxon>Vertebrata</taxon>
        <taxon>Euteleostomi</taxon>
        <taxon>Mammalia</taxon>
        <taxon>Eutheria</taxon>
        <taxon>Laurasiatheria</taxon>
        <taxon>Chiroptera</taxon>
        <taxon>Yinpterochiroptera</taxon>
        <taxon>Pteropodoidea</taxon>
        <taxon>Pteropodidae</taxon>
        <taxon>Rousettinae</taxon>
        <taxon>Rousettus</taxon>
    </lineage>
</organism>
<feature type="compositionally biased region" description="Basic and acidic residues" evidence="1">
    <location>
        <begin position="35"/>
        <end position="49"/>
    </location>
</feature>
<reference evidence="2 3" key="1">
    <citation type="journal article" date="2020" name="Nature">
        <title>Six reference-quality genomes reveal evolution of bat adaptations.</title>
        <authorList>
            <person name="Jebb D."/>
            <person name="Huang Z."/>
            <person name="Pippel M."/>
            <person name="Hughes G.M."/>
            <person name="Lavrichenko K."/>
            <person name="Devanna P."/>
            <person name="Winkler S."/>
            <person name="Jermiin L.S."/>
            <person name="Skirmuntt E.C."/>
            <person name="Katzourakis A."/>
            <person name="Burkitt-Gray L."/>
            <person name="Ray D.A."/>
            <person name="Sullivan K.A.M."/>
            <person name="Roscito J.G."/>
            <person name="Kirilenko B.M."/>
            <person name="Davalos L.M."/>
            <person name="Corthals A.P."/>
            <person name="Power M.L."/>
            <person name="Jones G."/>
            <person name="Ransome R.D."/>
            <person name="Dechmann D.K.N."/>
            <person name="Locatelli A.G."/>
            <person name="Puechmaille S.J."/>
            <person name="Fedrigo O."/>
            <person name="Jarvis E.D."/>
            <person name="Hiller M."/>
            <person name="Vernes S.C."/>
            <person name="Myers E.W."/>
            <person name="Teeling E.C."/>
        </authorList>
    </citation>
    <scope>NUCLEOTIDE SEQUENCE [LARGE SCALE GENOMIC DNA]</scope>
    <source>
        <strain evidence="2">MRouAeg1</strain>
        <tissue evidence="2">Muscle</tissue>
    </source>
</reference>
<protein>
    <submittedName>
        <fullName evidence="2">Uncharacterized protein</fullName>
    </submittedName>
</protein>
<dbReference type="EMBL" id="JACASE010000001">
    <property type="protein sequence ID" value="KAF6505833.1"/>
    <property type="molecule type" value="Genomic_DNA"/>
</dbReference>
<feature type="region of interest" description="Disordered" evidence="1">
    <location>
        <begin position="15"/>
        <end position="106"/>
    </location>
</feature>
<evidence type="ECO:0000313" key="2">
    <source>
        <dbReference type="EMBL" id="KAF6505833.1"/>
    </source>
</evidence>
<sequence>MQLSLGRTAELCVPFNALPRPPLPDRKVAPNQQRVHHESCGNERPDSRQRGGGRVPAGRWKSRGTHVCEGVHVPRGTLGGPTLSPRHCSRTRRRQQESHPAGARPGGLVAQVVLGAFCPHVNPPLSDQGETSAATCNGVQTLQKKFEKVTE</sequence>
<gene>
    <name evidence="2" type="ORF">HJG63_007726</name>
</gene>
<evidence type="ECO:0000313" key="3">
    <source>
        <dbReference type="Proteomes" id="UP000593571"/>
    </source>
</evidence>